<evidence type="ECO:0000313" key="1">
    <source>
        <dbReference type="EMBL" id="CAG4883367.1"/>
    </source>
</evidence>
<evidence type="ECO:0000313" key="2">
    <source>
        <dbReference type="Proteomes" id="UP000742786"/>
    </source>
</evidence>
<name>A0A916J3N6_9PROT</name>
<comment type="caution">
    <text evidence="1">The sequence shown here is derived from an EMBL/GenBank/DDBJ whole genome shotgun (WGS) entry which is preliminary data.</text>
</comment>
<dbReference type="AlphaFoldDB" id="A0A916J3N6"/>
<sequence>MGSRELLAPVAVWRKNLGQTPAPETAALLSRSLCTQHIRINHHAATPLARQRQTKISAT</sequence>
<protein>
    <submittedName>
        <fullName evidence="1">Uncharacterized protein</fullName>
    </submittedName>
</protein>
<reference evidence="1" key="1">
    <citation type="submission" date="2021-04" db="EMBL/GenBank/DDBJ databases">
        <authorList>
            <person name="Hornung B."/>
        </authorList>
    </citation>
    <scope>NUCLEOTIDE SEQUENCE</scope>
    <source>
        <strain evidence="1">G5G6</strain>
    </source>
</reference>
<proteinExistence type="predicted"/>
<keyword evidence="2" id="KW-1185">Reference proteome</keyword>
<accession>A0A916J3N6</accession>
<dbReference type="Proteomes" id="UP000742786">
    <property type="component" value="Unassembled WGS sequence"/>
</dbReference>
<dbReference type="EMBL" id="CAJQUM010000001">
    <property type="protein sequence ID" value="CAG4883367.1"/>
    <property type="molecule type" value="Genomic_DNA"/>
</dbReference>
<gene>
    <name evidence="1" type="ORF">GTOL_11249</name>
</gene>
<organism evidence="1 2">
    <name type="scientific">Georgfuchsia toluolica</name>
    <dbReference type="NCBI Taxonomy" id="424218"/>
    <lineage>
        <taxon>Bacteria</taxon>
        <taxon>Pseudomonadati</taxon>
        <taxon>Pseudomonadota</taxon>
        <taxon>Betaproteobacteria</taxon>
        <taxon>Nitrosomonadales</taxon>
        <taxon>Sterolibacteriaceae</taxon>
        <taxon>Georgfuchsia</taxon>
    </lineage>
</organism>